<dbReference type="GO" id="GO:0005524">
    <property type="term" value="F:ATP binding"/>
    <property type="evidence" value="ECO:0007669"/>
    <property type="project" value="UniProtKB-KW"/>
</dbReference>
<dbReference type="SUPFAM" id="SSF52540">
    <property type="entry name" value="P-loop containing nucleoside triphosphate hydrolases"/>
    <property type="match status" value="1"/>
</dbReference>
<gene>
    <name evidence="5" type="ORF">ACFSY7_13085</name>
</gene>
<comment type="caution">
    <text evidence="5">The sequence shown here is derived from an EMBL/GenBank/DDBJ whole genome shotgun (WGS) entry which is preliminary data.</text>
</comment>
<dbReference type="InterPro" id="IPR050319">
    <property type="entry name" value="ABC_transp_ATP-bind"/>
</dbReference>
<dbReference type="Proteomes" id="UP001597568">
    <property type="component" value="Unassembled WGS sequence"/>
</dbReference>
<feature type="domain" description="ABC transporter" evidence="4">
    <location>
        <begin position="7"/>
        <end position="251"/>
    </location>
</feature>
<dbReference type="InterPro" id="IPR003593">
    <property type="entry name" value="AAA+_ATPase"/>
</dbReference>
<keyword evidence="2" id="KW-0547">Nucleotide-binding</keyword>
<dbReference type="PANTHER" id="PTHR43776">
    <property type="entry name" value="TRANSPORT ATP-BINDING PROTEIN"/>
    <property type="match status" value="1"/>
</dbReference>
<evidence type="ECO:0000259" key="4">
    <source>
        <dbReference type="PROSITE" id="PS50893"/>
    </source>
</evidence>
<sequence length="270" mass="30263">MTILTLTQLSHTYKKKSLLKTQPAPTLQQLSLAVPEGQCFTLLGESGAGKSTLGRIMLGIERPTQGTVTFLGQDLYQAKGATLKQLRRDLQVVFQDSLSAVNPRMTVEQIIAEPLDNYRAVAPEEKRAYIIELLEQVGLSAQDLTKYPREFSGGQLQRINIARALALKPKLVILDEPISSLDMVNQQRIIELLQRLKVQFQLTYVFITHDIKAACLMSDQIAILESGRINEHYDSVAEFMASIEPAACHLKMNMLAEHPLKRTIRARPIK</sequence>
<accession>A0ABW5Y2B6</accession>
<dbReference type="CDD" id="cd03257">
    <property type="entry name" value="ABC_NikE_OppD_transporters"/>
    <property type="match status" value="1"/>
</dbReference>
<dbReference type="InterPro" id="IPR017871">
    <property type="entry name" value="ABC_transporter-like_CS"/>
</dbReference>
<evidence type="ECO:0000256" key="1">
    <source>
        <dbReference type="ARBA" id="ARBA00022448"/>
    </source>
</evidence>
<dbReference type="PROSITE" id="PS00211">
    <property type="entry name" value="ABC_TRANSPORTER_1"/>
    <property type="match status" value="1"/>
</dbReference>
<dbReference type="InterPro" id="IPR027417">
    <property type="entry name" value="P-loop_NTPase"/>
</dbReference>
<dbReference type="PANTHER" id="PTHR43776:SF8">
    <property type="entry name" value="ABC TRANSPORTER, ATP-BINDING PROTEIN"/>
    <property type="match status" value="1"/>
</dbReference>
<dbReference type="RefSeq" id="WP_139993514.1">
    <property type="nucleotide sequence ID" value="NZ_JBHUOR010000116.1"/>
</dbReference>
<keyword evidence="3 5" id="KW-0067">ATP-binding</keyword>
<dbReference type="InterPro" id="IPR003439">
    <property type="entry name" value="ABC_transporter-like_ATP-bd"/>
</dbReference>
<dbReference type="PROSITE" id="PS50893">
    <property type="entry name" value="ABC_TRANSPORTER_2"/>
    <property type="match status" value="1"/>
</dbReference>
<dbReference type="Gene3D" id="3.40.50.300">
    <property type="entry name" value="P-loop containing nucleotide triphosphate hydrolases"/>
    <property type="match status" value="1"/>
</dbReference>
<evidence type="ECO:0000313" key="6">
    <source>
        <dbReference type="Proteomes" id="UP001597568"/>
    </source>
</evidence>
<keyword evidence="6" id="KW-1185">Reference proteome</keyword>
<evidence type="ECO:0000256" key="3">
    <source>
        <dbReference type="ARBA" id="ARBA00022840"/>
    </source>
</evidence>
<dbReference type="Pfam" id="PF00005">
    <property type="entry name" value="ABC_tran"/>
    <property type="match status" value="1"/>
</dbReference>
<protein>
    <submittedName>
        <fullName evidence="5">ATP-binding cassette domain-containing protein</fullName>
    </submittedName>
</protein>
<proteinExistence type="predicted"/>
<evidence type="ECO:0000313" key="5">
    <source>
        <dbReference type="EMBL" id="MFD2869422.1"/>
    </source>
</evidence>
<dbReference type="EMBL" id="JBHUOR010000116">
    <property type="protein sequence ID" value="MFD2869422.1"/>
    <property type="molecule type" value="Genomic_DNA"/>
</dbReference>
<dbReference type="SMART" id="SM00382">
    <property type="entry name" value="AAA"/>
    <property type="match status" value="1"/>
</dbReference>
<keyword evidence="1" id="KW-0813">Transport</keyword>
<name>A0ABW5Y2B6_9BACL</name>
<reference evidence="6" key="1">
    <citation type="journal article" date="2019" name="Int. J. Syst. Evol. Microbiol.">
        <title>The Global Catalogue of Microorganisms (GCM) 10K type strain sequencing project: providing services to taxonomists for standard genome sequencing and annotation.</title>
        <authorList>
            <consortium name="The Broad Institute Genomics Platform"/>
            <consortium name="The Broad Institute Genome Sequencing Center for Infectious Disease"/>
            <person name="Wu L."/>
            <person name="Ma J."/>
        </authorList>
    </citation>
    <scope>NUCLEOTIDE SEQUENCE [LARGE SCALE GENOMIC DNA]</scope>
    <source>
        <strain evidence="6">KCTC 33522</strain>
    </source>
</reference>
<evidence type="ECO:0000256" key="2">
    <source>
        <dbReference type="ARBA" id="ARBA00022741"/>
    </source>
</evidence>
<organism evidence="5 6">
    <name type="scientific">Kurthia populi</name>
    <dbReference type="NCBI Taxonomy" id="1562132"/>
    <lineage>
        <taxon>Bacteria</taxon>
        <taxon>Bacillati</taxon>
        <taxon>Bacillota</taxon>
        <taxon>Bacilli</taxon>
        <taxon>Bacillales</taxon>
        <taxon>Caryophanaceae</taxon>
        <taxon>Kurthia</taxon>
    </lineage>
</organism>